<reference evidence="2" key="1">
    <citation type="submission" date="2023-06" db="EMBL/GenBank/DDBJ databases">
        <title>Robiginitalea aurantiacus sp. nov. and Algoriphagus sediminis sp. nov., isolated from coastal sediment.</title>
        <authorList>
            <person name="Zhou Z.Y."/>
            <person name="An J."/>
            <person name="Jia Y.W."/>
            <person name="Du Z.J."/>
        </authorList>
    </citation>
    <scope>NUCLEOTIDE SEQUENCE</scope>
    <source>
        <strain evidence="2">C2-7</strain>
    </source>
</reference>
<proteinExistence type="predicted"/>
<accession>A0ABT7YF32</accession>
<comment type="caution">
    <text evidence="2">The sequence shown here is derived from an EMBL/GenBank/DDBJ whole genome shotgun (WGS) entry which is preliminary data.</text>
</comment>
<dbReference type="RefSeq" id="WP_290000776.1">
    <property type="nucleotide sequence ID" value="NZ_JAUEPH010000005.1"/>
</dbReference>
<evidence type="ECO:0000313" key="3">
    <source>
        <dbReference type="Proteomes" id="UP001171916"/>
    </source>
</evidence>
<sequence length="185" mass="20223">MKNLITLLLTLGIVTGAMATEKIHIQKTADDKVIVALNEPASETLQIKMSNKDGEVVLRDRIVKGQTFAAKLNLEPLPYGTYNVEIIGDNGIVKNSKVNFTDSSQRDIYSRVTKIDENSFRLLVSTLTASNVKVSIYDQDKLIHSETVSNPQGLHKIYTVEGPSDSGVSFKVESLSNAKVATALD</sequence>
<gene>
    <name evidence="2" type="ORF">QVH07_12270</name>
</gene>
<dbReference type="Proteomes" id="UP001171916">
    <property type="component" value="Unassembled WGS sequence"/>
</dbReference>
<organism evidence="2 3">
    <name type="scientific">Algoriphagus sediminis</name>
    <dbReference type="NCBI Taxonomy" id="3057113"/>
    <lineage>
        <taxon>Bacteria</taxon>
        <taxon>Pseudomonadati</taxon>
        <taxon>Bacteroidota</taxon>
        <taxon>Cytophagia</taxon>
        <taxon>Cytophagales</taxon>
        <taxon>Cyclobacteriaceae</taxon>
        <taxon>Algoriphagus</taxon>
    </lineage>
</organism>
<dbReference type="EMBL" id="JAUEPH010000005">
    <property type="protein sequence ID" value="MDN3204930.1"/>
    <property type="molecule type" value="Genomic_DNA"/>
</dbReference>
<evidence type="ECO:0000313" key="2">
    <source>
        <dbReference type="EMBL" id="MDN3204930.1"/>
    </source>
</evidence>
<protein>
    <recommendedName>
        <fullName evidence="4">DUF4397 domain-containing protein</fullName>
    </recommendedName>
</protein>
<keyword evidence="1" id="KW-0732">Signal</keyword>
<name>A0ABT7YF32_9BACT</name>
<keyword evidence="3" id="KW-1185">Reference proteome</keyword>
<feature type="signal peptide" evidence="1">
    <location>
        <begin position="1"/>
        <end position="19"/>
    </location>
</feature>
<feature type="chain" id="PRO_5045801804" description="DUF4397 domain-containing protein" evidence="1">
    <location>
        <begin position="20"/>
        <end position="185"/>
    </location>
</feature>
<evidence type="ECO:0008006" key="4">
    <source>
        <dbReference type="Google" id="ProtNLM"/>
    </source>
</evidence>
<evidence type="ECO:0000256" key="1">
    <source>
        <dbReference type="SAM" id="SignalP"/>
    </source>
</evidence>